<dbReference type="InterPro" id="IPR031755">
    <property type="entry name" value="Inhibitor_I66"/>
</dbReference>
<gene>
    <name evidence="1" type="ORF">NLI96_g8953</name>
</gene>
<reference evidence="1" key="1">
    <citation type="submission" date="2022-07" db="EMBL/GenBank/DDBJ databases">
        <title>Genome Sequence of Physisporinus lineatus.</title>
        <authorList>
            <person name="Buettner E."/>
        </authorList>
    </citation>
    <scope>NUCLEOTIDE SEQUENCE</scope>
    <source>
        <strain evidence="1">VT162</strain>
    </source>
</reference>
<proteinExistence type="predicted"/>
<dbReference type="AlphaFoldDB" id="A0AAD5UY10"/>
<dbReference type="GO" id="GO:0004867">
    <property type="term" value="F:serine-type endopeptidase inhibitor activity"/>
    <property type="evidence" value="ECO:0007669"/>
    <property type="project" value="InterPro"/>
</dbReference>
<comment type="caution">
    <text evidence="1">The sequence shown here is derived from an EMBL/GenBank/DDBJ whole genome shotgun (WGS) entry which is preliminary data.</text>
</comment>
<evidence type="ECO:0000313" key="2">
    <source>
        <dbReference type="Proteomes" id="UP001212997"/>
    </source>
</evidence>
<dbReference type="Pfam" id="PF16850">
    <property type="entry name" value="Inhibitor_I66"/>
    <property type="match status" value="1"/>
</dbReference>
<dbReference type="EMBL" id="JANAWD010000429">
    <property type="protein sequence ID" value="KAJ3479592.1"/>
    <property type="molecule type" value="Genomic_DNA"/>
</dbReference>
<name>A0AAD5UY10_9APHY</name>
<dbReference type="Proteomes" id="UP001212997">
    <property type="component" value="Unassembled WGS sequence"/>
</dbReference>
<sequence length="113" mass="12792">MSMPSGQYKIIGRENSLPIGCASKYGSDPSSKPMRIITLPVDTPYFDEVFEITQIDKAKGLYRVKCGGNRISSMDRKLYAFVTEEPEKQDDWFITKVSDQGQHTCLFVFALDI</sequence>
<protein>
    <submittedName>
        <fullName evidence="1">Uncharacterized protein</fullName>
    </submittedName>
</protein>
<dbReference type="Gene3D" id="2.80.10.50">
    <property type="match status" value="1"/>
</dbReference>
<evidence type="ECO:0000313" key="1">
    <source>
        <dbReference type="EMBL" id="KAJ3479592.1"/>
    </source>
</evidence>
<keyword evidence="2" id="KW-1185">Reference proteome</keyword>
<accession>A0AAD5UY10</accession>
<organism evidence="1 2">
    <name type="scientific">Meripilus lineatus</name>
    <dbReference type="NCBI Taxonomy" id="2056292"/>
    <lineage>
        <taxon>Eukaryota</taxon>
        <taxon>Fungi</taxon>
        <taxon>Dikarya</taxon>
        <taxon>Basidiomycota</taxon>
        <taxon>Agaricomycotina</taxon>
        <taxon>Agaricomycetes</taxon>
        <taxon>Polyporales</taxon>
        <taxon>Meripilaceae</taxon>
        <taxon>Meripilus</taxon>
    </lineage>
</organism>